<evidence type="ECO:0000256" key="3">
    <source>
        <dbReference type="SAM" id="SignalP"/>
    </source>
</evidence>
<feature type="region of interest" description="Disordered" evidence="1">
    <location>
        <begin position="20"/>
        <end position="83"/>
    </location>
</feature>
<protein>
    <submittedName>
        <fullName evidence="5">Integumentary mucin C.1-like isoform X1</fullName>
    </submittedName>
</protein>
<dbReference type="RefSeq" id="XP_029638584.1">
    <property type="nucleotide sequence ID" value="XM_029782724.1"/>
</dbReference>
<keyword evidence="2" id="KW-1133">Transmembrane helix</keyword>
<proteinExistence type="predicted"/>
<dbReference type="KEGG" id="osn:115213828"/>
<keyword evidence="2" id="KW-0812">Transmembrane</keyword>
<organism evidence="4 5">
    <name type="scientific">Octopus sinensis</name>
    <name type="common">East Asian common octopus</name>
    <dbReference type="NCBI Taxonomy" id="2607531"/>
    <lineage>
        <taxon>Eukaryota</taxon>
        <taxon>Metazoa</taxon>
        <taxon>Spiralia</taxon>
        <taxon>Lophotrochozoa</taxon>
        <taxon>Mollusca</taxon>
        <taxon>Cephalopoda</taxon>
        <taxon>Coleoidea</taxon>
        <taxon>Octopodiformes</taxon>
        <taxon>Octopoda</taxon>
        <taxon>Incirrata</taxon>
        <taxon>Octopodidae</taxon>
        <taxon>Octopus</taxon>
    </lineage>
</organism>
<keyword evidence="4" id="KW-1185">Reference proteome</keyword>
<evidence type="ECO:0000313" key="4">
    <source>
        <dbReference type="Proteomes" id="UP000515154"/>
    </source>
</evidence>
<keyword evidence="3" id="KW-0732">Signal</keyword>
<feature type="compositionally biased region" description="Low complexity" evidence="1">
    <location>
        <begin position="28"/>
        <end position="75"/>
    </location>
</feature>
<keyword evidence="2" id="KW-0472">Membrane</keyword>
<dbReference type="AlphaFoldDB" id="A0A6P7SJT3"/>
<gene>
    <name evidence="5" type="primary">LOC115213828</name>
</gene>
<feature type="chain" id="PRO_5027658339" evidence="3">
    <location>
        <begin position="23"/>
        <end position="110"/>
    </location>
</feature>
<evidence type="ECO:0000313" key="5">
    <source>
        <dbReference type="RefSeq" id="XP_029638584.1"/>
    </source>
</evidence>
<accession>A0A6P7SJT3</accession>
<feature type="signal peptide" evidence="3">
    <location>
        <begin position="1"/>
        <end position="22"/>
    </location>
</feature>
<evidence type="ECO:0000256" key="1">
    <source>
        <dbReference type="SAM" id="MobiDB-lite"/>
    </source>
</evidence>
<name>A0A6P7SJT3_9MOLL</name>
<dbReference type="PROSITE" id="PS51257">
    <property type="entry name" value="PROKAR_LIPOPROTEIN"/>
    <property type="match status" value="1"/>
</dbReference>
<dbReference type="Proteomes" id="UP000515154">
    <property type="component" value="Linkage group LG7"/>
</dbReference>
<evidence type="ECO:0000256" key="2">
    <source>
        <dbReference type="SAM" id="Phobius"/>
    </source>
</evidence>
<sequence length="110" mass="11424">MKTIYLLIVVVAIVSCVTSTNGLPNVHTTSTTVPTTSTTVPTTKTTAPTKKTTAPDTKSTAPDTNSTGPTNPTTTEKGSRAAASFENPKYVQIPLTSLLALLTSAILVFN</sequence>
<feature type="transmembrane region" description="Helical" evidence="2">
    <location>
        <begin position="90"/>
        <end position="109"/>
    </location>
</feature>
<reference evidence="5" key="1">
    <citation type="submission" date="2025-08" db="UniProtKB">
        <authorList>
            <consortium name="RefSeq"/>
        </authorList>
    </citation>
    <scope>IDENTIFICATION</scope>
</reference>